<reference evidence="2 3" key="1">
    <citation type="journal article" date="2019" name="Sci. Rep.">
        <title>Orb-weaving spider Araneus ventricosus genome elucidates the spidroin gene catalogue.</title>
        <authorList>
            <person name="Kono N."/>
            <person name="Nakamura H."/>
            <person name="Ohtoshi R."/>
            <person name="Moran D.A.P."/>
            <person name="Shinohara A."/>
            <person name="Yoshida Y."/>
            <person name="Fujiwara M."/>
            <person name="Mori M."/>
            <person name="Tomita M."/>
            <person name="Arakawa K."/>
        </authorList>
    </citation>
    <scope>NUCLEOTIDE SEQUENCE [LARGE SCALE GENOMIC DNA]</scope>
</reference>
<keyword evidence="3" id="KW-1185">Reference proteome</keyword>
<dbReference type="AlphaFoldDB" id="A0A4Y2FLL9"/>
<protein>
    <submittedName>
        <fullName evidence="2">Uncharacterized protein</fullName>
    </submittedName>
</protein>
<evidence type="ECO:0000256" key="1">
    <source>
        <dbReference type="SAM" id="MobiDB-lite"/>
    </source>
</evidence>
<organism evidence="2 3">
    <name type="scientific">Araneus ventricosus</name>
    <name type="common">Orbweaver spider</name>
    <name type="synonym">Epeira ventricosa</name>
    <dbReference type="NCBI Taxonomy" id="182803"/>
    <lineage>
        <taxon>Eukaryota</taxon>
        <taxon>Metazoa</taxon>
        <taxon>Ecdysozoa</taxon>
        <taxon>Arthropoda</taxon>
        <taxon>Chelicerata</taxon>
        <taxon>Arachnida</taxon>
        <taxon>Araneae</taxon>
        <taxon>Araneomorphae</taxon>
        <taxon>Entelegynae</taxon>
        <taxon>Araneoidea</taxon>
        <taxon>Araneidae</taxon>
        <taxon>Araneus</taxon>
    </lineage>
</organism>
<dbReference type="OrthoDB" id="6437736at2759"/>
<gene>
    <name evidence="2" type="ORF">AVEN_21097_1</name>
</gene>
<feature type="region of interest" description="Disordered" evidence="1">
    <location>
        <begin position="501"/>
        <end position="534"/>
    </location>
</feature>
<evidence type="ECO:0000313" key="3">
    <source>
        <dbReference type="Proteomes" id="UP000499080"/>
    </source>
</evidence>
<accession>A0A4Y2FLL9</accession>
<sequence length="557" mass="64573">MYVHLGLSFKSKREQKIPAFPQIITKLFFHLKGRNMHKMEINTRDLFYSNPADHFLNNDPKTSVESGFSSSFGYSHSGNSKELLNSTSQDLFNLTPKISGGEGQTSNTDYQKYISQNLFSKKGKTPRKFIFGRNENQRNDEEKHPLKTTENQNDFDEIKALFGSSLEGIRKLNTDISDIKQSVKGMEFEISRQNERIGSFEELFYKQEKMMEEFNENCKKLNKKEDDNLTKIQKTLNESIKEIKNAVDKVRSTMETNQAKILEKIKKNSTSQPSMNKKLNEQAKRNNEQFMRNIEIKINGMHTAFETYLAEIKNYYEEKLHENIDDLKTLINSSNSNLRAMISSQKVNELKTGLYRNYTGAAQQNEPNTFESKRSGLFSRPQSVRSISNFNPNYEWRNNNPSSYQNSAWSSAQRSVHTPLADIINRNNKISPAERNLKGKYESPFMVEKADKSPYPSPPKRKLPRACKQNYSQRYTQMNFQRKISTPILKTKQLMKKNLKKSADMDTSFSGNKVNDSKTPPMRSRQRRVNTTRAETTMSSPYLTLYEATMAEEFTFI</sequence>
<dbReference type="EMBL" id="BGPR01000960">
    <property type="protein sequence ID" value="GBM41365.1"/>
    <property type="molecule type" value="Genomic_DNA"/>
</dbReference>
<dbReference type="Proteomes" id="UP000499080">
    <property type="component" value="Unassembled WGS sequence"/>
</dbReference>
<evidence type="ECO:0000313" key="2">
    <source>
        <dbReference type="EMBL" id="GBM41365.1"/>
    </source>
</evidence>
<proteinExistence type="predicted"/>
<comment type="caution">
    <text evidence="2">The sequence shown here is derived from an EMBL/GenBank/DDBJ whole genome shotgun (WGS) entry which is preliminary data.</text>
</comment>
<feature type="compositionally biased region" description="Polar residues" evidence="1">
    <location>
        <begin position="505"/>
        <end position="518"/>
    </location>
</feature>
<name>A0A4Y2FLL9_ARAVE</name>